<dbReference type="SUPFAM" id="SSF47384">
    <property type="entry name" value="Homodimeric domain of signal transducing histidine kinase"/>
    <property type="match status" value="1"/>
</dbReference>
<feature type="region of interest" description="Disordered" evidence="5">
    <location>
        <begin position="259"/>
        <end position="282"/>
    </location>
</feature>
<feature type="domain" description="Response regulatory" evidence="7">
    <location>
        <begin position="1000"/>
        <end position="1121"/>
    </location>
</feature>
<feature type="compositionally biased region" description="Polar residues" evidence="5">
    <location>
        <begin position="426"/>
        <end position="445"/>
    </location>
</feature>
<dbReference type="InterPro" id="IPR005467">
    <property type="entry name" value="His_kinase_dom"/>
</dbReference>
<evidence type="ECO:0000259" key="6">
    <source>
        <dbReference type="PROSITE" id="PS50109"/>
    </source>
</evidence>
<proteinExistence type="predicted"/>
<dbReference type="InterPro" id="IPR011006">
    <property type="entry name" value="CheY-like_superfamily"/>
</dbReference>
<dbReference type="InterPro" id="IPR003661">
    <property type="entry name" value="HisK_dim/P_dom"/>
</dbReference>
<dbReference type="OrthoDB" id="303614at2759"/>
<dbReference type="InterPro" id="IPR036890">
    <property type="entry name" value="HATPase_C_sf"/>
</dbReference>
<reference evidence="8" key="2">
    <citation type="submission" date="2020-05" db="EMBL/GenBank/DDBJ databases">
        <authorList>
            <person name="Kim H.-S."/>
            <person name="Proctor R.H."/>
            <person name="Brown D.W."/>
        </authorList>
    </citation>
    <scope>NUCLEOTIDE SEQUENCE</scope>
    <source>
        <strain evidence="8">NRRL 20472</strain>
    </source>
</reference>
<evidence type="ECO:0000256" key="3">
    <source>
        <dbReference type="ARBA" id="ARBA00022777"/>
    </source>
</evidence>
<evidence type="ECO:0000256" key="2">
    <source>
        <dbReference type="ARBA" id="ARBA00022679"/>
    </source>
</evidence>
<accession>A0A8H4WWR2</accession>
<gene>
    <name evidence="8" type="ORF">FSARC_12606</name>
</gene>
<dbReference type="SUPFAM" id="SSF55781">
    <property type="entry name" value="GAF domain-like"/>
    <property type="match status" value="1"/>
</dbReference>
<dbReference type="Gene3D" id="3.30.450.40">
    <property type="match status" value="1"/>
</dbReference>
<evidence type="ECO:0000259" key="7">
    <source>
        <dbReference type="PROSITE" id="PS50110"/>
    </source>
</evidence>
<dbReference type="InterPro" id="IPR029016">
    <property type="entry name" value="GAF-like_dom_sf"/>
</dbReference>
<dbReference type="SMART" id="SM00388">
    <property type="entry name" value="HisKA"/>
    <property type="match status" value="1"/>
</dbReference>
<dbReference type="CDD" id="cd00082">
    <property type="entry name" value="HisKA"/>
    <property type="match status" value="1"/>
</dbReference>
<dbReference type="InterPro" id="IPR003018">
    <property type="entry name" value="GAF"/>
</dbReference>
<evidence type="ECO:0000313" key="8">
    <source>
        <dbReference type="EMBL" id="KAF4952621.1"/>
    </source>
</evidence>
<dbReference type="SMART" id="SM00065">
    <property type="entry name" value="GAF"/>
    <property type="match status" value="1"/>
</dbReference>
<dbReference type="PANTHER" id="PTHR43719">
    <property type="entry name" value="TWO-COMPONENT HISTIDINE KINASE"/>
    <property type="match status" value="1"/>
</dbReference>
<organism evidence="8 9">
    <name type="scientific">Fusarium sarcochroum</name>
    <dbReference type="NCBI Taxonomy" id="1208366"/>
    <lineage>
        <taxon>Eukaryota</taxon>
        <taxon>Fungi</taxon>
        <taxon>Dikarya</taxon>
        <taxon>Ascomycota</taxon>
        <taxon>Pezizomycotina</taxon>
        <taxon>Sordariomycetes</taxon>
        <taxon>Hypocreomycetidae</taxon>
        <taxon>Hypocreales</taxon>
        <taxon>Nectriaceae</taxon>
        <taxon>Fusarium</taxon>
        <taxon>Fusarium lateritium species complex</taxon>
    </lineage>
</organism>
<keyword evidence="2" id="KW-0808">Transferase</keyword>
<evidence type="ECO:0008006" key="10">
    <source>
        <dbReference type="Google" id="ProtNLM"/>
    </source>
</evidence>
<feature type="modified residue" description="4-aspartylphosphate" evidence="4">
    <location>
        <position position="1051"/>
    </location>
</feature>
<sequence length="1125" mass="124086">MPSLPRRPGEIVRERETFRYDPALIINAVHNSPADLIPSHDLSASSDVTLTAFCQLAALRLNTTRALISLFDRSNQYVVAESTQDLPLLPDGGITQRDQGLWLCGTRFPRSFGVCERVLVAPTNEPLFCNPSVDSSLDKPKIPVTVIDDLATDDLLCDRPYCHAWPHNRFYAGVPLKTPKGINIGVLCVFDSQPRSGLDEPARDILRHLAQAAMAHLEERRVSERYRQADRVTRGIQRFFHGRTCKAEMKDDQFLATEPRLHTPGGDFSAQSNLSTNNRHREDRLTSTCASAADIMRDALEVDGLLLLDASHSRRSNLVNTRQHSGSEAGQAIPIQPVNQMLHDGVTPDEHGVNAMCPVFSSTVVAEAKCDGNSYFGHSTLSVATLKRLLRYYPRGTIWNFDTGEDDSSDVHSDDSSADAIGESTVDLQSNQPSPTSSVESTHSPDQLRRRQEIRKDVLKMLPGAKSVAFFPIWDAQKRRWFAGGFAYSVKASRVFSPKRELSYLRAFGTVLMAEVSSMREREIERSKLGVLDSVSHELRSPLHGIMLGAGLLRGSSLDPSQDDALLSVEACSRTLLDTIDQILDWTKINRFTSSLANDSSHTHNDVDSRALRSSRENTVEASMMNIASEVDLPTLVEEVIESVHAGHEFQKLSIGQAAHSSEGRVRVNVNFSPSPVWRFHVQAGAIRRVVMNILGNSLKYTTSGFIHIQVEQLDMPDAPPGSSVRLVRLTITDSGCGINTEFLSHGIFTPFSQQDNMDSGTGLGLSVVRRIVQGLKGTVDVQSTAGVGTTIQVDLPLESVEKPTTVAVDDVCKTWDSELTDAHLKSLEGLKVSLVGFQDYSDENPRSLLSQNLRSERESISSTCQQWLGLHLLDDQDILPDIVLCDDRSLDKAASLIRRNNAKTNRGQPALWHTRYEECFLHPSALGDESGVSLQQIPPTPPAIEDECKGILGQDLSLSSTTSTVWCLPRQPSRSTLTTTSDKTDPICTETEIPASERLFLLVDDNPINLKMLAVFMKKLKLPYSTATDGQQAVTKYRENPKGYRCVFMDISMPVMNGFEATRAIREIEAGGAGPRCPVFALTGLASQEAQEEAFLSGIDLFLTKPIKLAEIKQILELKNLINA</sequence>
<dbReference type="SUPFAM" id="SSF55874">
    <property type="entry name" value="ATPase domain of HSP90 chaperone/DNA topoisomerase II/histidine kinase"/>
    <property type="match status" value="1"/>
</dbReference>
<dbReference type="Pfam" id="PF02518">
    <property type="entry name" value="HATPase_c"/>
    <property type="match status" value="1"/>
</dbReference>
<dbReference type="Gene3D" id="1.10.287.130">
    <property type="match status" value="1"/>
</dbReference>
<dbReference type="Pfam" id="PF00072">
    <property type="entry name" value="Response_reg"/>
    <property type="match status" value="1"/>
</dbReference>
<dbReference type="InterPro" id="IPR050956">
    <property type="entry name" value="2C_system_His_kinase"/>
</dbReference>
<protein>
    <recommendedName>
        <fullName evidence="10">Histidine kinase</fullName>
    </recommendedName>
</protein>
<feature type="domain" description="Histidine kinase" evidence="6">
    <location>
        <begin position="534"/>
        <end position="800"/>
    </location>
</feature>
<reference evidence="8" key="1">
    <citation type="journal article" date="2020" name="BMC Genomics">
        <title>Correction to: Identification and distribution of gene clusters required for synthesis of sphingolipid metabolism inhibitors in diverse species of the filamentous fungus Fusarium.</title>
        <authorList>
            <person name="Kim H.S."/>
            <person name="Lohmar J.M."/>
            <person name="Busman M."/>
            <person name="Brown D.W."/>
            <person name="Naumann T.A."/>
            <person name="Divon H.H."/>
            <person name="Lysoe E."/>
            <person name="Uhlig S."/>
            <person name="Proctor R.H."/>
        </authorList>
    </citation>
    <scope>NUCLEOTIDE SEQUENCE</scope>
    <source>
        <strain evidence="8">NRRL 20472</strain>
    </source>
</reference>
<keyword evidence="3" id="KW-0418">Kinase</keyword>
<evidence type="ECO:0000313" key="9">
    <source>
        <dbReference type="Proteomes" id="UP000622797"/>
    </source>
</evidence>
<keyword evidence="9" id="KW-1185">Reference proteome</keyword>
<dbReference type="SMART" id="SM00387">
    <property type="entry name" value="HATPase_c"/>
    <property type="match status" value="1"/>
</dbReference>
<dbReference type="PROSITE" id="PS50110">
    <property type="entry name" value="RESPONSE_REGULATORY"/>
    <property type="match status" value="1"/>
</dbReference>
<evidence type="ECO:0000256" key="5">
    <source>
        <dbReference type="SAM" id="MobiDB-lite"/>
    </source>
</evidence>
<dbReference type="InterPro" id="IPR001789">
    <property type="entry name" value="Sig_transdc_resp-reg_receiver"/>
</dbReference>
<dbReference type="InterPro" id="IPR003594">
    <property type="entry name" value="HATPase_dom"/>
</dbReference>
<dbReference type="Pfam" id="PF00512">
    <property type="entry name" value="HisKA"/>
    <property type="match status" value="1"/>
</dbReference>
<dbReference type="PROSITE" id="PS50109">
    <property type="entry name" value="HIS_KIN"/>
    <property type="match status" value="1"/>
</dbReference>
<feature type="region of interest" description="Disordered" evidence="5">
    <location>
        <begin position="425"/>
        <end position="449"/>
    </location>
</feature>
<evidence type="ECO:0000256" key="4">
    <source>
        <dbReference type="PROSITE-ProRule" id="PRU00169"/>
    </source>
</evidence>
<dbReference type="SMART" id="SM00448">
    <property type="entry name" value="REC"/>
    <property type="match status" value="1"/>
</dbReference>
<dbReference type="EMBL" id="JABEXW010000874">
    <property type="protein sequence ID" value="KAF4952621.1"/>
    <property type="molecule type" value="Genomic_DNA"/>
</dbReference>
<dbReference type="CDD" id="cd17546">
    <property type="entry name" value="REC_hyHK_CKI1_RcsC-like"/>
    <property type="match status" value="1"/>
</dbReference>
<dbReference type="SUPFAM" id="SSF52172">
    <property type="entry name" value="CheY-like"/>
    <property type="match status" value="1"/>
</dbReference>
<dbReference type="Gene3D" id="3.40.50.2300">
    <property type="match status" value="1"/>
</dbReference>
<keyword evidence="1 4" id="KW-0597">Phosphoprotein</keyword>
<dbReference type="PANTHER" id="PTHR43719:SF28">
    <property type="entry name" value="PEROXIDE STRESS-ACTIVATED HISTIDINE KINASE MAK1-RELATED"/>
    <property type="match status" value="1"/>
</dbReference>
<dbReference type="Proteomes" id="UP000622797">
    <property type="component" value="Unassembled WGS sequence"/>
</dbReference>
<dbReference type="AlphaFoldDB" id="A0A8H4WWR2"/>
<dbReference type="InterPro" id="IPR036097">
    <property type="entry name" value="HisK_dim/P_sf"/>
</dbReference>
<name>A0A8H4WWR2_9HYPO</name>
<dbReference type="GO" id="GO:0000155">
    <property type="term" value="F:phosphorelay sensor kinase activity"/>
    <property type="evidence" value="ECO:0007669"/>
    <property type="project" value="InterPro"/>
</dbReference>
<evidence type="ECO:0000256" key="1">
    <source>
        <dbReference type="ARBA" id="ARBA00022553"/>
    </source>
</evidence>
<dbReference type="InterPro" id="IPR004358">
    <property type="entry name" value="Sig_transdc_His_kin-like_C"/>
</dbReference>
<comment type="caution">
    <text evidence="8">The sequence shown here is derived from an EMBL/GenBank/DDBJ whole genome shotgun (WGS) entry which is preliminary data.</text>
</comment>
<dbReference type="Gene3D" id="3.30.565.10">
    <property type="entry name" value="Histidine kinase-like ATPase, C-terminal domain"/>
    <property type="match status" value="1"/>
</dbReference>
<dbReference type="PRINTS" id="PR00344">
    <property type="entry name" value="BCTRLSENSOR"/>
</dbReference>